<sequence>MEWIRNYLQRKQDQSTVSYSRFGRPGEEEDERPPPTQIFVAPFDENAPEFKVFCGWHIERGAAVKFKVFCGWHIERGAASLAIFGMSMVVIFFISTFFEFNWYHHQRGVDISALLGLFTYLALGVLVHYYVLYGIKKQTAYYLLPFIVVYSVVLTGEGVAFIGVMVKIFETPEPNQPSFIGILFALIVTILVQTLMLMIVLRCREYLSLKANHAMEIRIAEKGKTQNPAMEIVVAGKNSPESSTSQDQPPTQPTPHISSIENPVFGV</sequence>
<reference evidence="2" key="1">
    <citation type="submission" date="2022-11" db="UniProtKB">
        <authorList>
            <consortium name="WormBaseParasite"/>
        </authorList>
    </citation>
    <scope>IDENTIFICATION</scope>
</reference>
<dbReference type="WBParaSite" id="JU765_v2.g384.t2">
    <property type="protein sequence ID" value="JU765_v2.g384.t2"/>
    <property type="gene ID" value="JU765_v2.g384"/>
</dbReference>
<proteinExistence type="predicted"/>
<organism evidence="1 2">
    <name type="scientific">Panagrolaimus sp. JU765</name>
    <dbReference type="NCBI Taxonomy" id="591449"/>
    <lineage>
        <taxon>Eukaryota</taxon>
        <taxon>Metazoa</taxon>
        <taxon>Ecdysozoa</taxon>
        <taxon>Nematoda</taxon>
        <taxon>Chromadorea</taxon>
        <taxon>Rhabditida</taxon>
        <taxon>Tylenchina</taxon>
        <taxon>Panagrolaimomorpha</taxon>
        <taxon>Panagrolaimoidea</taxon>
        <taxon>Panagrolaimidae</taxon>
        <taxon>Panagrolaimus</taxon>
    </lineage>
</organism>
<accession>A0AC34R6F7</accession>
<name>A0AC34R6F7_9BILA</name>
<dbReference type="Proteomes" id="UP000887576">
    <property type="component" value="Unplaced"/>
</dbReference>
<evidence type="ECO:0000313" key="2">
    <source>
        <dbReference type="WBParaSite" id="JU765_v2.g384.t2"/>
    </source>
</evidence>
<protein>
    <submittedName>
        <fullName evidence="2">Uncharacterized protein</fullName>
    </submittedName>
</protein>
<evidence type="ECO:0000313" key="1">
    <source>
        <dbReference type="Proteomes" id="UP000887576"/>
    </source>
</evidence>